<evidence type="ECO:0000256" key="4">
    <source>
        <dbReference type="ARBA" id="ARBA00022989"/>
    </source>
</evidence>
<feature type="transmembrane region" description="Helical" evidence="6">
    <location>
        <begin position="255"/>
        <end position="281"/>
    </location>
</feature>
<dbReference type="InterPro" id="IPR002781">
    <property type="entry name" value="TM_pro_TauE-like"/>
</dbReference>
<keyword evidence="9" id="KW-1185">Reference proteome</keyword>
<feature type="transmembrane region" description="Helical" evidence="6">
    <location>
        <begin position="224"/>
        <end position="243"/>
    </location>
</feature>
<evidence type="ECO:0000313" key="8">
    <source>
        <dbReference type="EMBL" id="KAI5084435.1"/>
    </source>
</evidence>
<evidence type="ECO:0000256" key="7">
    <source>
        <dbReference type="SAM" id="SignalP"/>
    </source>
</evidence>
<sequence length="450" mass="48570">MNMPPHDAFFLIAALLLVVIGSFIRPAASHPFTNFTHLDTSSTPLWEKESFFSPHQWQSSSTIELPALWRTITALICDAAAAAISSAGGIGGGGLYVPIFNLLLGVSSKTSAALSSCMIVGGTFVTLVLYSHQRKADGAGPLIDYQVSLLLPSQCASWHLRRCRNAFKRWKMETSALQAATISSSISRKDGTSNKDDAEKKDLEKPLLDVEPKKLVPQYPMEKIAILCIIWVAFLAVQIVRGSSNGQNFFNIQSCGVLFWVVTAAQVPFAFIATACIMFHLRRTNVDADVVSATGSSSLLEDPFFQGVGPMSWLSALAFVTGFFGGMLGLGGGMIINPFLLELGMHPQATAATCSFMVFFASSLSAIQFWLLGRIPKEITLVSAALALVCSVVGVQGIQTIIKKYRRVSLIVFAVSIVMGLSAALMAIFGSWDVVIQIEQGEYMGFRSPC</sequence>
<feature type="transmembrane region" description="Helical" evidence="6">
    <location>
        <begin position="313"/>
        <end position="337"/>
    </location>
</feature>
<dbReference type="Pfam" id="PF01925">
    <property type="entry name" value="TauE"/>
    <property type="match status" value="1"/>
</dbReference>
<dbReference type="Proteomes" id="UP000886520">
    <property type="component" value="Chromosome 1"/>
</dbReference>
<feature type="transmembrane region" description="Helical" evidence="6">
    <location>
        <begin position="112"/>
        <end position="132"/>
    </location>
</feature>
<feature type="signal peptide" evidence="7">
    <location>
        <begin position="1"/>
        <end position="29"/>
    </location>
</feature>
<keyword evidence="3 6" id="KW-0812">Transmembrane</keyword>
<evidence type="ECO:0000313" key="9">
    <source>
        <dbReference type="Proteomes" id="UP000886520"/>
    </source>
</evidence>
<dbReference type="GO" id="GO:0031464">
    <property type="term" value="C:Cul4A-RING E3 ubiquitin ligase complex"/>
    <property type="evidence" value="ECO:0007669"/>
    <property type="project" value="TreeGrafter"/>
</dbReference>
<dbReference type="EMBL" id="JABFUD020000001">
    <property type="protein sequence ID" value="KAI5084435.1"/>
    <property type="molecule type" value="Genomic_DNA"/>
</dbReference>
<evidence type="ECO:0000256" key="6">
    <source>
        <dbReference type="SAM" id="Phobius"/>
    </source>
</evidence>
<evidence type="ECO:0000256" key="5">
    <source>
        <dbReference type="ARBA" id="ARBA00023136"/>
    </source>
</evidence>
<proteinExistence type="inferred from homology"/>
<dbReference type="GO" id="GO:0016020">
    <property type="term" value="C:membrane"/>
    <property type="evidence" value="ECO:0007669"/>
    <property type="project" value="UniProtKB-SubCell"/>
</dbReference>
<organism evidence="8 9">
    <name type="scientific">Adiantum capillus-veneris</name>
    <name type="common">Maidenhair fern</name>
    <dbReference type="NCBI Taxonomy" id="13818"/>
    <lineage>
        <taxon>Eukaryota</taxon>
        <taxon>Viridiplantae</taxon>
        <taxon>Streptophyta</taxon>
        <taxon>Embryophyta</taxon>
        <taxon>Tracheophyta</taxon>
        <taxon>Polypodiopsida</taxon>
        <taxon>Polypodiidae</taxon>
        <taxon>Polypodiales</taxon>
        <taxon>Pteridineae</taxon>
        <taxon>Pteridaceae</taxon>
        <taxon>Vittarioideae</taxon>
        <taxon>Adiantum</taxon>
    </lineage>
</organism>
<protein>
    <recommendedName>
        <fullName evidence="10">Sulfite exporter TauE/SafE family protein</fullName>
    </recommendedName>
</protein>
<gene>
    <name evidence="8" type="ORF">GOP47_0000604</name>
</gene>
<comment type="subcellular location">
    <subcellularLocation>
        <location evidence="1">Membrane</location>
        <topology evidence="1">Multi-pass membrane protein</topology>
    </subcellularLocation>
</comment>
<evidence type="ECO:0008006" key="10">
    <source>
        <dbReference type="Google" id="ProtNLM"/>
    </source>
</evidence>
<dbReference type="PANTHER" id="PTHR14255">
    <property type="entry name" value="CEREBLON"/>
    <property type="match status" value="1"/>
</dbReference>
<feature type="transmembrane region" description="Helical" evidence="6">
    <location>
        <begin position="67"/>
        <end position="100"/>
    </location>
</feature>
<dbReference type="GO" id="GO:0016567">
    <property type="term" value="P:protein ubiquitination"/>
    <property type="evidence" value="ECO:0007669"/>
    <property type="project" value="TreeGrafter"/>
</dbReference>
<reference evidence="8" key="1">
    <citation type="submission" date="2021-01" db="EMBL/GenBank/DDBJ databases">
        <title>Adiantum capillus-veneris genome.</title>
        <authorList>
            <person name="Fang Y."/>
            <person name="Liao Q."/>
        </authorList>
    </citation>
    <scope>NUCLEOTIDE SEQUENCE</scope>
    <source>
        <strain evidence="8">H3</strain>
        <tissue evidence="8">Leaf</tissue>
    </source>
</reference>
<feature type="chain" id="PRO_5039477976" description="Sulfite exporter TauE/SafE family protein" evidence="7">
    <location>
        <begin position="30"/>
        <end position="450"/>
    </location>
</feature>
<name>A0A9D4VDB0_ADICA</name>
<dbReference type="AlphaFoldDB" id="A0A9D4VDB0"/>
<comment type="caution">
    <text evidence="8">The sequence shown here is derived from an EMBL/GenBank/DDBJ whole genome shotgun (WGS) entry which is preliminary data.</text>
</comment>
<keyword evidence="5 6" id="KW-0472">Membrane</keyword>
<evidence type="ECO:0000256" key="3">
    <source>
        <dbReference type="ARBA" id="ARBA00022692"/>
    </source>
</evidence>
<feature type="transmembrane region" description="Helical" evidence="6">
    <location>
        <begin position="349"/>
        <end position="373"/>
    </location>
</feature>
<feature type="transmembrane region" description="Helical" evidence="6">
    <location>
        <begin position="379"/>
        <end position="398"/>
    </location>
</feature>
<dbReference type="PANTHER" id="PTHR14255:SF3">
    <property type="entry name" value="SULFITE EXPORTER TAUE_SAFE FAMILY PROTEIN 5-RELATED"/>
    <property type="match status" value="1"/>
</dbReference>
<evidence type="ECO:0000256" key="2">
    <source>
        <dbReference type="ARBA" id="ARBA00009142"/>
    </source>
</evidence>
<dbReference type="OrthoDB" id="434519at2759"/>
<accession>A0A9D4VDB0</accession>
<feature type="transmembrane region" description="Helical" evidence="6">
    <location>
        <begin position="410"/>
        <end position="432"/>
    </location>
</feature>
<comment type="similarity">
    <text evidence="2">Belongs to the 4-toluene sulfonate uptake permease (TSUP) (TC 2.A.102) family.</text>
</comment>
<evidence type="ECO:0000256" key="1">
    <source>
        <dbReference type="ARBA" id="ARBA00004141"/>
    </source>
</evidence>
<keyword evidence="7" id="KW-0732">Signal</keyword>
<keyword evidence="4 6" id="KW-1133">Transmembrane helix</keyword>